<reference evidence="2 3" key="1">
    <citation type="submission" date="2023-03" db="EMBL/GenBank/DDBJ databases">
        <title>WGS of Gossypium arboreum.</title>
        <authorList>
            <person name="Yu D."/>
        </authorList>
    </citation>
    <scope>NUCLEOTIDE SEQUENCE [LARGE SCALE GENOMIC DNA]</scope>
    <source>
        <tissue evidence="2">Leaf</tissue>
    </source>
</reference>
<dbReference type="Proteomes" id="UP001358586">
    <property type="component" value="Chromosome 13"/>
</dbReference>
<accession>A0ABR0MFN4</accession>
<feature type="domain" description="RNase H type-1" evidence="1">
    <location>
        <begin position="79"/>
        <end position="196"/>
    </location>
</feature>
<dbReference type="PANTHER" id="PTHR47723">
    <property type="entry name" value="OS05G0353850 PROTEIN"/>
    <property type="match status" value="1"/>
</dbReference>
<evidence type="ECO:0000313" key="3">
    <source>
        <dbReference type="Proteomes" id="UP001358586"/>
    </source>
</evidence>
<dbReference type="InterPro" id="IPR012337">
    <property type="entry name" value="RNaseH-like_sf"/>
</dbReference>
<dbReference type="InterPro" id="IPR036397">
    <property type="entry name" value="RNaseH_sf"/>
</dbReference>
<organism evidence="2 3">
    <name type="scientific">Gossypium arboreum</name>
    <name type="common">Tree cotton</name>
    <name type="synonym">Gossypium nanking</name>
    <dbReference type="NCBI Taxonomy" id="29729"/>
    <lineage>
        <taxon>Eukaryota</taxon>
        <taxon>Viridiplantae</taxon>
        <taxon>Streptophyta</taxon>
        <taxon>Embryophyta</taxon>
        <taxon>Tracheophyta</taxon>
        <taxon>Spermatophyta</taxon>
        <taxon>Magnoliopsida</taxon>
        <taxon>eudicotyledons</taxon>
        <taxon>Gunneridae</taxon>
        <taxon>Pentapetalae</taxon>
        <taxon>rosids</taxon>
        <taxon>malvids</taxon>
        <taxon>Malvales</taxon>
        <taxon>Malvaceae</taxon>
        <taxon>Malvoideae</taxon>
        <taxon>Gossypium</taxon>
    </lineage>
</organism>
<dbReference type="SUPFAM" id="SSF53098">
    <property type="entry name" value="Ribonuclease H-like"/>
    <property type="match status" value="1"/>
</dbReference>
<dbReference type="CDD" id="cd06222">
    <property type="entry name" value="RNase_H_like"/>
    <property type="match status" value="1"/>
</dbReference>
<name>A0ABR0MFN4_GOSAR</name>
<sequence>MAKQRFFTNAERTRRGIRQSSECPQCDHANKDTMHVFHDCAKAKEVWKLIVPIEKQARNGSRHLKIHHHCFEDWVFLSTDGAVTRSSRNASAGGEVRDRDRHWILGFTYFLGRCSPFEVELWGILDGILILLTKGYKRVRIQTDNIEVVRALSMEETVDSGITLLRRVKRILRSEGQWEIMYVPREYNLVADKLANIGLSWQTSLQIFELPPDVVTMSIQQAQDFSLY</sequence>
<dbReference type="PANTHER" id="PTHR47723:SF13">
    <property type="entry name" value="PUTATIVE-RELATED"/>
    <property type="match status" value="1"/>
</dbReference>
<proteinExistence type="predicted"/>
<dbReference type="InterPro" id="IPR002156">
    <property type="entry name" value="RNaseH_domain"/>
</dbReference>
<dbReference type="EMBL" id="JARKNE010000013">
    <property type="protein sequence ID" value="KAK5772033.1"/>
    <property type="molecule type" value="Genomic_DNA"/>
</dbReference>
<dbReference type="Pfam" id="PF13456">
    <property type="entry name" value="RVT_3"/>
    <property type="match status" value="1"/>
</dbReference>
<keyword evidence="3" id="KW-1185">Reference proteome</keyword>
<dbReference type="InterPro" id="IPR044730">
    <property type="entry name" value="RNase_H-like_dom_plant"/>
</dbReference>
<protein>
    <recommendedName>
        <fullName evidence="1">RNase H type-1 domain-containing protein</fullName>
    </recommendedName>
</protein>
<evidence type="ECO:0000259" key="1">
    <source>
        <dbReference type="Pfam" id="PF13456"/>
    </source>
</evidence>
<dbReference type="InterPro" id="IPR053151">
    <property type="entry name" value="RNase_H-like"/>
</dbReference>
<comment type="caution">
    <text evidence="2">The sequence shown here is derived from an EMBL/GenBank/DDBJ whole genome shotgun (WGS) entry which is preliminary data.</text>
</comment>
<gene>
    <name evidence="2" type="ORF">PVK06_048294</name>
</gene>
<evidence type="ECO:0000313" key="2">
    <source>
        <dbReference type="EMBL" id="KAK5772033.1"/>
    </source>
</evidence>
<dbReference type="Gene3D" id="3.30.420.10">
    <property type="entry name" value="Ribonuclease H-like superfamily/Ribonuclease H"/>
    <property type="match status" value="1"/>
</dbReference>